<evidence type="ECO:0000259" key="12">
    <source>
        <dbReference type="PROSITE" id="PS51068"/>
    </source>
</evidence>
<organism evidence="13 14">
    <name type="scientific">Monoraphidium neglectum</name>
    <dbReference type="NCBI Taxonomy" id="145388"/>
    <lineage>
        <taxon>Eukaryota</taxon>
        <taxon>Viridiplantae</taxon>
        <taxon>Chlorophyta</taxon>
        <taxon>core chlorophytes</taxon>
        <taxon>Chlorophyceae</taxon>
        <taxon>CS clade</taxon>
        <taxon>Sphaeropleales</taxon>
        <taxon>Selenastraceae</taxon>
        <taxon>Monoraphidium</taxon>
    </lineage>
</organism>
<keyword evidence="3" id="KW-0227">DNA damage</keyword>
<keyword evidence="9" id="KW-0326">Glycosidase</keyword>
<dbReference type="OrthoDB" id="444592at2759"/>
<dbReference type="SMART" id="SM01232">
    <property type="entry name" value="H2TH"/>
    <property type="match status" value="1"/>
</dbReference>
<evidence type="ECO:0000256" key="10">
    <source>
        <dbReference type="SAM" id="MobiDB-lite"/>
    </source>
</evidence>
<dbReference type="Pfam" id="PF02037">
    <property type="entry name" value="SAP"/>
    <property type="match status" value="2"/>
</dbReference>
<dbReference type="PANTHER" id="PTHR42697">
    <property type="entry name" value="ENDONUCLEASE 8"/>
    <property type="match status" value="1"/>
</dbReference>
<protein>
    <recommendedName>
        <fullName evidence="2">DNA-(apurinic or apyrimidinic site) lyase</fullName>
        <ecNumber evidence="2">4.2.99.18</ecNumber>
    </recommendedName>
</protein>
<dbReference type="InterPro" id="IPR003034">
    <property type="entry name" value="SAP_dom"/>
</dbReference>
<dbReference type="PANTHER" id="PTHR42697:SF1">
    <property type="entry name" value="ENDONUCLEASE 8"/>
    <property type="match status" value="1"/>
</dbReference>
<feature type="domain" description="SAP" evidence="11">
    <location>
        <begin position="348"/>
        <end position="382"/>
    </location>
</feature>
<gene>
    <name evidence="13" type="ORF">MNEG_2521</name>
</gene>
<sequence length="657" mass="68438">MVEGHQCHRVAHAHRQLLVGRAFKATSPNGRFADGARAIDGKPLSRIEVGARRPEHAARQLDSGAARYRGGAVADAATRASDACSVHGKNLFYFFGERQGGQEGNALADVVHIHFGMSGAFRTMPAAQEAQKPPRETTRLRLEHPGDGLVAHLSAMTVAHGGMELYHEKSSKLGPDPLREDADPELLWAKVQKCKKPIGLVLMDQTMMAGVGNIYRAEVLYKAAIHPEQPANTLSRDAFDTVWAHSVELLQRGFTSGSILTVDPEDAKILGKPWTRRYIYNHAQCGRCKGPVKSWDMANRTVYCCPTCQPLLEGTQVTPQRRASMAAAKTAKEFVSHCAPDDTGDAPPSKMTVPQLKAQLKALNLDITGSKAALIARLEAARDWAAGGGAKAEAAAEAGPSGSGGDERWHKLSAMEFSGSEDEDEGAAAAEEAATLAPVTPAPAPLTPAARKRARAAAAAAAAPFEQQPKDGAGGEEVVAGGGSGSEDELDVAERQLSERLAAATAPTAAAAAPSTVAQLKAQLRLLGLPVSGSKQQLLMRLAAASSGGVGGAAASEAPHKVETKAGRAAAPKPKRAVKPGTKGLGHVATAAEAAKEKLLAGENRAVEHVALADEEADELTLGGANAAADARKGNSHGPAAAESAPQPAKRRRRGGG</sequence>
<dbReference type="GO" id="GO:0008270">
    <property type="term" value="F:zinc ion binding"/>
    <property type="evidence" value="ECO:0007669"/>
    <property type="project" value="InterPro"/>
</dbReference>
<dbReference type="GO" id="GO:0003684">
    <property type="term" value="F:damaged DNA binding"/>
    <property type="evidence" value="ECO:0007669"/>
    <property type="project" value="InterPro"/>
</dbReference>
<feature type="domain" description="SAP" evidence="11">
    <location>
        <begin position="512"/>
        <end position="546"/>
    </location>
</feature>
<dbReference type="SUPFAM" id="SSF81624">
    <property type="entry name" value="N-terminal domain of MutM-like DNA repair proteins"/>
    <property type="match status" value="1"/>
</dbReference>
<reference evidence="13 14" key="1">
    <citation type="journal article" date="2013" name="BMC Genomics">
        <title>Reconstruction of the lipid metabolism for the microalga Monoraphidium neglectum from its genome sequence reveals characteristics suitable for biofuel production.</title>
        <authorList>
            <person name="Bogen C."/>
            <person name="Al-Dilaimi A."/>
            <person name="Albersmeier A."/>
            <person name="Wichmann J."/>
            <person name="Grundmann M."/>
            <person name="Rupp O."/>
            <person name="Lauersen K.J."/>
            <person name="Blifernez-Klassen O."/>
            <person name="Kalinowski J."/>
            <person name="Goesmann A."/>
            <person name="Mussgnug J.H."/>
            <person name="Kruse O."/>
        </authorList>
    </citation>
    <scope>NUCLEOTIDE SEQUENCE [LARGE SCALE GENOMIC DNA]</scope>
    <source>
        <strain evidence="13 14">SAG 48.87</strain>
    </source>
</reference>
<dbReference type="Gene3D" id="1.10.8.50">
    <property type="match status" value="1"/>
</dbReference>
<dbReference type="Gene3D" id="1.10.720.30">
    <property type="entry name" value="SAP domain"/>
    <property type="match status" value="2"/>
</dbReference>
<dbReference type="InterPro" id="IPR012319">
    <property type="entry name" value="FPG_cat"/>
</dbReference>
<keyword evidence="6" id="KW-0234">DNA repair</keyword>
<feature type="region of interest" description="Disordered" evidence="10">
    <location>
        <begin position="555"/>
        <end position="585"/>
    </location>
</feature>
<keyword evidence="8" id="KW-0511">Multifunctional enzyme</keyword>
<evidence type="ECO:0000313" key="13">
    <source>
        <dbReference type="EMBL" id="KIZ05438.1"/>
    </source>
</evidence>
<comment type="similarity">
    <text evidence="1">Belongs to the FPG family.</text>
</comment>
<keyword evidence="14" id="KW-1185">Reference proteome</keyword>
<evidence type="ECO:0000256" key="6">
    <source>
        <dbReference type="ARBA" id="ARBA00023204"/>
    </source>
</evidence>
<evidence type="ECO:0000256" key="1">
    <source>
        <dbReference type="ARBA" id="ARBA00009409"/>
    </source>
</evidence>
<evidence type="ECO:0000256" key="2">
    <source>
        <dbReference type="ARBA" id="ARBA00012720"/>
    </source>
</evidence>
<feature type="compositionally biased region" description="Low complexity" evidence="10">
    <location>
        <begin position="427"/>
        <end position="439"/>
    </location>
</feature>
<dbReference type="Pfam" id="PF06831">
    <property type="entry name" value="H2TH"/>
    <property type="match status" value="1"/>
</dbReference>
<dbReference type="PROSITE" id="PS51068">
    <property type="entry name" value="FPG_CAT"/>
    <property type="match status" value="1"/>
</dbReference>
<dbReference type="SUPFAM" id="SSF46946">
    <property type="entry name" value="S13-like H2TH domain"/>
    <property type="match status" value="1"/>
</dbReference>
<dbReference type="STRING" id="145388.A0A0D2K4P1"/>
<dbReference type="RefSeq" id="XP_013904457.1">
    <property type="nucleotide sequence ID" value="XM_014049003.1"/>
</dbReference>
<evidence type="ECO:0000256" key="5">
    <source>
        <dbReference type="ARBA" id="ARBA00023125"/>
    </source>
</evidence>
<dbReference type="GO" id="GO:0006284">
    <property type="term" value="P:base-excision repair"/>
    <property type="evidence" value="ECO:0007669"/>
    <property type="project" value="InterPro"/>
</dbReference>
<feature type="region of interest" description="Disordered" evidence="10">
    <location>
        <begin position="417"/>
        <end position="490"/>
    </location>
</feature>
<keyword evidence="4" id="KW-0378">Hydrolase</keyword>
<name>A0A0D2K4P1_9CHLO</name>
<dbReference type="GO" id="GO:0000703">
    <property type="term" value="F:oxidized pyrimidine nucleobase lesion DNA N-glycosylase activity"/>
    <property type="evidence" value="ECO:0007669"/>
    <property type="project" value="TreeGrafter"/>
</dbReference>
<dbReference type="GeneID" id="25735399"/>
<dbReference type="KEGG" id="mng:MNEG_2521"/>
<dbReference type="InterPro" id="IPR015886">
    <property type="entry name" value="H2TH_FPG"/>
</dbReference>
<evidence type="ECO:0000256" key="8">
    <source>
        <dbReference type="ARBA" id="ARBA00023268"/>
    </source>
</evidence>
<feature type="domain" description="Formamidopyrimidine-DNA glycosylase catalytic" evidence="12">
    <location>
        <begin position="87"/>
        <end position="174"/>
    </location>
</feature>
<dbReference type="EMBL" id="KK100506">
    <property type="protein sequence ID" value="KIZ05438.1"/>
    <property type="molecule type" value="Genomic_DNA"/>
</dbReference>
<evidence type="ECO:0000256" key="3">
    <source>
        <dbReference type="ARBA" id="ARBA00022763"/>
    </source>
</evidence>
<feature type="region of interest" description="Disordered" evidence="10">
    <location>
        <begin position="615"/>
        <end position="657"/>
    </location>
</feature>
<evidence type="ECO:0000256" key="9">
    <source>
        <dbReference type="ARBA" id="ARBA00023295"/>
    </source>
</evidence>
<keyword evidence="7 13" id="KW-0456">Lyase</keyword>
<keyword evidence="5" id="KW-0238">DNA-binding</keyword>
<dbReference type="InterPro" id="IPR036361">
    <property type="entry name" value="SAP_dom_sf"/>
</dbReference>
<dbReference type="EC" id="4.2.99.18" evidence="2"/>
<keyword evidence="13" id="KW-0255">Endonuclease</keyword>
<dbReference type="InterPro" id="IPR010979">
    <property type="entry name" value="Ribosomal_uS13-like_H2TH"/>
</dbReference>
<dbReference type="SMART" id="SM00513">
    <property type="entry name" value="SAP"/>
    <property type="match status" value="2"/>
</dbReference>
<evidence type="ECO:0000259" key="11">
    <source>
        <dbReference type="PROSITE" id="PS50800"/>
    </source>
</evidence>
<evidence type="ECO:0000256" key="7">
    <source>
        <dbReference type="ARBA" id="ARBA00023239"/>
    </source>
</evidence>
<dbReference type="SUPFAM" id="SSF57716">
    <property type="entry name" value="Glucocorticoid receptor-like (DNA-binding domain)"/>
    <property type="match status" value="1"/>
</dbReference>
<dbReference type="Proteomes" id="UP000054498">
    <property type="component" value="Unassembled WGS sequence"/>
</dbReference>
<proteinExistence type="inferred from homology"/>
<accession>A0A0D2K4P1</accession>
<keyword evidence="13" id="KW-0540">Nuclease</keyword>
<evidence type="ECO:0000256" key="4">
    <source>
        <dbReference type="ARBA" id="ARBA00022801"/>
    </source>
</evidence>
<dbReference type="InterPro" id="IPR035937">
    <property type="entry name" value="FPG_N"/>
</dbReference>
<dbReference type="SUPFAM" id="SSF68906">
    <property type="entry name" value="SAP domain"/>
    <property type="match status" value="1"/>
</dbReference>
<dbReference type="GO" id="GO:0140078">
    <property type="term" value="F:class I DNA-(apurinic or apyrimidinic site) endonuclease activity"/>
    <property type="evidence" value="ECO:0007669"/>
    <property type="project" value="UniProtKB-EC"/>
</dbReference>
<dbReference type="PROSITE" id="PS50800">
    <property type="entry name" value="SAP"/>
    <property type="match status" value="2"/>
</dbReference>
<evidence type="ECO:0000313" key="14">
    <source>
        <dbReference type="Proteomes" id="UP000054498"/>
    </source>
</evidence>
<dbReference type="AlphaFoldDB" id="A0A0D2K4P1"/>